<comment type="caution">
    <text evidence="1">Lacks conserved residue(s) required for the propagation of feature annotation.</text>
</comment>
<dbReference type="PROSITE" id="PS50095">
    <property type="entry name" value="PLAT"/>
    <property type="match status" value="1"/>
</dbReference>
<dbReference type="EMBL" id="OZ021736">
    <property type="protein sequence ID" value="CAK9314164.1"/>
    <property type="molecule type" value="Genomic_DNA"/>
</dbReference>
<keyword evidence="4" id="KW-1185">Reference proteome</keyword>
<evidence type="ECO:0000259" key="2">
    <source>
        <dbReference type="PROSITE" id="PS50095"/>
    </source>
</evidence>
<name>A0ABP0Y168_9ROSI</name>
<dbReference type="Proteomes" id="UP001642487">
    <property type="component" value="Chromosome 2"/>
</dbReference>
<dbReference type="PANTHER" id="PTHR11771">
    <property type="entry name" value="LIPOXYGENASE"/>
    <property type="match status" value="1"/>
</dbReference>
<dbReference type="InterPro" id="IPR036392">
    <property type="entry name" value="PLAT/LH2_dom_sf"/>
</dbReference>
<protein>
    <recommendedName>
        <fullName evidence="2">PLAT domain-containing protein</fullName>
    </recommendedName>
</protein>
<proteinExistence type="predicted"/>
<evidence type="ECO:0000313" key="3">
    <source>
        <dbReference type="EMBL" id="CAK9314164.1"/>
    </source>
</evidence>
<dbReference type="SUPFAM" id="SSF49723">
    <property type="entry name" value="Lipase/lipooxygenase domain (PLAT/LH2 domain)"/>
    <property type="match status" value="1"/>
</dbReference>
<sequence>MAASIHNPISGKVVVTIKRSINGLFPKFGFKRRLALEFLSIEMDPSTGLEKGTIKTYAEKVEREDNEVIMYETKLVIPEDFGGIGAVLVVNEHNKEMFVKDIVIHGIPTQPHLHFACNSWIQSTDKRVFFTTKVKLNTLFFFPMLSLHICRHL</sequence>
<reference evidence="3 4" key="1">
    <citation type="submission" date="2024-03" db="EMBL/GenBank/DDBJ databases">
        <authorList>
            <person name="Gkanogiannis A."/>
            <person name="Becerra Lopez-Lavalle L."/>
        </authorList>
    </citation>
    <scope>NUCLEOTIDE SEQUENCE [LARGE SCALE GENOMIC DNA]</scope>
</reference>
<dbReference type="Pfam" id="PF01477">
    <property type="entry name" value="PLAT"/>
    <property type="match status" value="1"/>
</dbReference>
<feature type="domain" description="PLAT" evidence="2">
    <location>
        <begin position="9"/>
        <end position="135"/>
    </location>
</feature>
<dbReference type="InterPro" id="IPR001024">
    <property type="entry name" value="PLAT/LH2_dom"/>
</dbReference>
<dbReference type="Gene3D" id="2.60.60.20">
    <property type="entry name" value="PLAT/LH2 domain"/>
    <property type="match status" value="1"/>
</dbReference>
<accession>A0ABP0Y168</accession>
<dbReference type="SMART" id="SM00308">
    <property type="entry name" value="LH2"/>
    <property type="match status" value="1"/>
</dbReference>
<evidence type="ECO:0000256" key="1">
    <source>
        <dbReference type="PROSITE-ProRule" id="PRU00152"/>
    </source>
</evidence>
<dbReference type="InterPro" id="IPR000907">
    <property type="entry name" value="LipOase"/>
</dbReference>
<organism evidence="3 4">
    <name type="scientific">Citrullus colocynthis</name>
    <name type="common">colocynth</name>
    <dbReference type="NCBI Taxonomy" id="252529"/>
    <lineage>
        <taxon>Eukaryota</taxon>
        <taxon>Viridiplantae</taxon>
        <taxon>Streptophyta</taxon>
        <taxon>Embryophyta</taxon>
        <taxon>Tracheophyta</taxon>
        <taxon>Spermatophyta</taxon>
        <taxon>Magnoliopsida</taxon>
        <taxon>eudicotyledons</taxon>
        <taxon>Gunneridae</taxon>
        <taxon>Pentapetalae</taxon>
        <taxon>rosids</taxon>
        <taxon>fabids</taxon>
        <taxon>Cucurbitales</taxon>
        <taxon>Cucurbitaceae</taxon>
        <taxon>Benincaseae</taxon>
        <taxon>Citrullus</taxon>
    </lineage>
</organism>
<gene>
    <name evidence="3" type="ORF">CITCOLO1_LOCUS5906</name>
</gene>
<evidence type="ECO:0000313" key="4">
    <source>
        <dbReference type="Proteomes" id="UP001642487"/>
    </source>
</evidence>